<dbReference type="GO" id="GO:0000976">
    <property type="term" value="F:transcription cis-regulatory region binding"/>
    <property type="evidence" value="ECO:0007669"/>
    <property type="project" value="TreeGrafter"/>
</dbReference>
<feature type="domain" description="HTH tetR-type" evidence="5">
    <location>
        <begin position="2"/>
        <end position="62"/>
    </location>
</feature>
<evidence type="ECO:0000256" key="4">
    <source>
        <dbReference type="PROSITE-ProRule" id="PRU00335"/>
    </source>
</evidence>
<dbReference type="PANTHER" id="PTHR30055">
    <property type="entry name" value="HTH-TYPE TRANSCRIPTIONAL REGULATOR RUTR"/>
    <property type="match status" value="1"/>
</dbReference>
<proteinExistence type="predicted"/>
<protein>
    <submittedName>
        <fullName evidence="6">Fatty acid metabolism regulator protein</fullName>
    </submittedName>
</protein>
<dbReference type="PRINTS" id="PR00455">
    <property type="entry name" value="HTHTETR"/>
</dbReference>
<keyword evidence="7" id="KW-1185">Reference proteome</keyword>
<dbReference type="GO" id="GO:0045892">
    <property type="term" value="P:negative regulation of DNA-templated transcription"/>
    <property type="evidence" value="ECO:0007669"/>
    <property type="project" value="UniProtKB-ARBA"/>
</dbReference>
<accession>A0A919XL96</accession>
<dbReference type="Pfam" id="PF17932">
    <property type="entry name" value="TetR_C_24"/>
    <property type="match status" value="1"/>
</dbReference>
<organism evidence="6 7">
    <name type="scientific">Paenibacillus albilobatus</name>
    <dbReference type="NCBI Taxonomy" id="2716884"/>
    <lineage>
        <taxon>Bacteria</taxon>
        <taxon>Bacillati</taxon>
        <taxon>Bacillota</taxon>
        <taxon>Bacilli</taxon>
        <taxon>Bacillales</taxon>
        <taxon>Paenibacillaceae</taxon>
        <taxon>Paenibacillus</taxon>
    </lineage>
</organism>
<dbReference type="Gene3D" id="1.10.357.10">
    <property type="entry name" value="Tetracycline Repressor, domain 2"/>
    <property type="match status" value="1"/>
</dbReference>
<dbReference type="Pfam" id="PF00440">
    <property type="entry name" value="TetR_N"/>
    <property type="match status" value="1"/>
</dbReference>
<evidence type="ECO:0000256" key="3">
    <source>
        <dbReference type="ARBA" id="ARBA00023163"/>
    </source>
</evidence>
<dbReference type="InterPro" id="IPR041490">
    <property type="entry name" value="KstR2_TetR_C"/>
</dbReference>
<reference evidence="6" key="1">
    <citation type="submission" date="2021-03" db="EMBL/GenBank/DDBJ databases">
        <title>Antimicrobial resistance genes in bacteria isolated from Japanese honey, and their potential for conferring macrolide and lincosamide resistance in the American foulbrood pathogen Paenibacillus larvae.</title>
        <authorList>
            <person name="Okamoto M."/>
            <person name="Kumagai M."/>
            <person name="Kanamori H."/>
            <person name="Takamatsu D."/>
        </authorList>
    </citation>
    <scope>NUCLEOTIDE SEQUENCE</scope>
    <source>
        <strain evidence="6">J2TS6</strain>
    </source>
</reference>
<sequence>MSLSKDKIIRAAIEVFSENGYHRASMDEIALRAQVAKGTLYYNFPGKSELFKTVVKQGFEDIMQRTQADLYAPLPLKEQILRIIRHHLDLFLESRHFSHIVFNELSNGIEQDVLEELKQLRREHLRFLAAILEEGKCDENLIRDVDANLAAASIIGTLESTCNYYLNHPDEYTRDDLEHFVFTIITQGLFISID</sequence>
<keyword evidence="1" id="KW-0805">Transcription regulation</keyword>
<comment type="caution">
    <text evidence="6">The sequence shown here is derived from an EMBL/GenBank/DDBJ whole genome shotgun (WGS) entry which is preliminary data.</text>
</comment>
<keyword evidence="2 4" id="KW-0238">DNA-binding</keyword>
<gene>
    <name evidence="6" type="primary">fadR_2</name>
    <name evidence="6" type="ORF">J2TS6_59600</name>
</gene>
<name>A0A919XL96_9BACL</name>
<dbReference type="PROSITE" id="PS50977">
    <property type="entry name" value="HTH_TETR_2"/>
    <property type="match status" value="1"/>
</dbReference>
<dbReference type="InterPro" id="IPR050109">
    <property type="entry name" value="HTH-type_TetR-like_transc_reg"/>
</dbReference>
<evidence type="ECO:0000256" key="1">
    <source>
        <dbReference type="ARBA" id="ARBA00023015"/>
    </source>
</evidence>
<dbReference type="PANTHER" id="PTHR30055:SF234">
    <property type="entry name" value="HTH-TYPE TRANSCRIPTIONAL REGULATOR BETI"/>
    <property type="match status" value="1"/>
</dbReference>
<feature type="DNA-binding region" description="H-T-H motif" evidence="4">
    <location>
        <begin position="25"/>
        <end position="44"/>
    </location>
</feature>
<dbReference type="Proteomes" id="UP000679779">
    <property type="component" value="Unassembled WGS sequence"/>
</dbReference>
<dbReference type="FunFam" id="1.10.10.60:FF:000141">
    <property type="entry name" value="TetR family transcriptional regulator"/>
    <property type="match status" value="1"/>
</dbReference>
<dbReference type="SUPFAM" id="SSF46689">
    <property type="entry name" value="Homeodomain-like"/>
    <property type="match status" value="1"/>
</dbReference>
<dbReference type="GO" id="GO:0003700">
    <property type="term" value="F:DNA-binding transcription factor activity"/>
    <property type="evidence" value="ECO:0007669"/>
    <property type="project" value="TreeGrafter"/>
</dbReference>
<evidence type="ECO:0000256" key="2">
    <source>
        <dbReference type="ARBA" id="ARBA00023125"/>
    </source>
</evidence>
<dbReference type="SUPFAM" id="SSF48498">
    <property type="entry name" value="Tetracyclin repressor-like, C-terminal domain"/>
    <property type="match status" value="1"/>
</dbReference>
<evidence type="ECO:0000259" key="5">
    <source>
        <dbReference type="PROSITE" id="PS50977"/>
    </source>
</evidence>
<dbReference type="InterPro" id="IPR009057">
    <property type="entry name" value="Homeodomain-like_sf"/>
</dbReference>
<dbReference type="AlphaFoldDB" id="A0A919XL96"/>
<dbReference type="EMBL" id="BORQ01000013">
    <property type="protein sequence ID" value="GIO34819.1"/>
    <property type="molecule type" value="Genomic_DNA"/>
</dbReference>
<keyword evidence="3" id="KW-0804">Transcription</keyword>
<evidence type="ECO:0000313" key="7">
    <source>
        <dbReference type="Proteomes" id="UP000679779"/>
    </source>
</evidence>
<dbReference type="InterPro" id="IPR001647">
    <property type="entry name" value="HTH_TetR"/>
</dbReference>
<dbReference type="InterPro" id="IPR036271">
    <property type="entry name" value="Tet_transcr_reg_TetR-rel_C_sf"/>
</dbReference>
<dbReference type="Gene3D" id="1.10.10.60">
    <property type="entry name" value="Homeodomain-like"/>
    <property type="match status" value="1"/>
</dbReference>
<evidence type="ECO:0000313" key="6">
    <source>
        <dbReference type="EMBL" id="GIO34819.1"/>
    </source>
</evidence>